<sequence>MLNAQIAHTALSLPEEDRRELAQQLIESLGDDFGMLSDEEIVEEAARRYEELRSGAVQGLTLEEHAFATR</sequence>
<name>A0A139SKI4_9BACT</name>
<organism evidence="1 2">
    <name type="scientific">Cephaloticoccus primus</name>
    <dbReference type="NCBI Taxonomy" id="1548207"/>
    <lineage>
        <taxon>Bacteria</taxon>
        <taxon>Pseudomonadati</taxon>
        <taxon>Verrucomicrobiota</taxon>
        <taxon>Opitutia</taxon>
        <taxon>Opitutales</taxon>
        <taxon>Opitutaceae</taxon>
        <taxon>Cephaloticoccus</taxon>
    </lineage>
</organism>
<comment type="caution">
    <text evidence="1">The sequence shown here is derived from an EMBL/GenBank/DDBJ whole genome shotgun (WGS) entry which is preliminary data.</text>
</comment>
<protein>
    <recommendedName>
        <fullName evidence="3">Addiction module protein</fullName>
    </recommendedName>
</protein>
<dbReference type="EMBL" id="LSZQ01000052">
    <property type="protein sequence ID" value="KXU35072.1"/>
    <property type="molecule type" value="Genomic_DNA"/>
</dbReference>
<dbReference type="AlphaFoldDB" id="A0A139SKI4"/>
<reference evidence="2" key="1">
    <citation type="submission" date="2016-02" db="EMBL/GenBank/DDBJ databases">
        <authorList>
            <person name="Sanders J.G."/>
            <person name="Lin J.Y."/>
            <person name="Wertz J.T."/>
            <person name="Russell J.A."/>
            <person name="Moreau C.S."/>
            <person name="Powell S."/>
        </authorList>
    </citation>
    <scope>NUCLEOTIDE SEQUENCE [LARGE SCALE GENOMIC DNA]</scope>
    <source>
        <strain evidence="2">CAG34</strain>
    </source>
</reference>
<dbReference type="InterPro" id="IPR013406">
    <property type="entry name" value="CHP02574_addiction_mod"/>
</dbReference>
<keyword evidence="2" id="KW-1185">Reference proteome</keyword>
<gene>
    <name evidence="1" type="ORF">AXK11_06870</name>
</gene>
<dbReference type="Pfam" id="PF09720">
    <property type="entry name" value="Unstab_antitox"/>
    <property type="match status" value="1"/>
</dbReference>
<dbReference type="RefSeq" id="WP_068630585.1">
    <property type="nucleotide sequence ID" value="NZ_LSZQ01000052.1"/>
</dbReference>
<evidence type="ECO:0000313" key="2">
    <source>
        <dbReference type="Proteomes" id="UP000070058"/>
    </source>
</evidence>
<accession>A0A139SKI4</accession>
<dbReference type="OrthoDB" id="5570388at2"/>
<dbReference type="Proteomes" id="UP000070058">
    <property type="component" value="Unassembled WGS sequence"/>
</dbReference>
<evidence type="ECO:0000313" key="1">
    <source>
        <dbReference type="EMBL" id="KXU35072.1"/>
    </source>
</evidence>
<evidence type="ECO:0008006" key="3">
    <source>
        <dbReference type="Google" id="ProtNLM"/>
    </source>
</evidence>
<proteinExistence type="predicted"/>